<feature type="domain" description="Retroviral polymerase SH3-like" evidence="4">
    <location>
        <begin position="311"/>
        <end position="357"/>
    </location>
</feature>
<evidence type="ECO:0000259" key="4">
    <source>
        <dbReference type="Pfam" id="PF25597"/>
    </source>
</evidence>
<dbReference type="InterPro" id="IPR057670">
    <property type="entry name" value="SH3_retrovirus"/>
</dbReference>
<proteinExistence type="predicted"/>
<name>A0A6L2JR36_TANCI</name>
<dbReference type="InterPro" id="IPR043502">
    <property type="entry name" value="DNA/RNA_pol_sf"/>
</dbReference>
<dbReference type="PANTHER" id="PTHR11439:SF508">
    <property type="entry name" value="RNA-DIRECTED DNA POLYMERASE"/>
    <property type="match status" value="1"/>
</dbReference>
<dbReference type="AlphaFoldDB" id="A0A6L2JR36"/>
<feature type="domain" description="GAG-pre-integrase" evidence="3">
    <location>
        <begin position="212"/>
        <end position="278"/>
    </location>
</feature>
<feature type="compositionally biased region" description="Low complexity" evidence="1">
    <location>
        <begin position="403"/>
        <end position="414"/>
    </location>
</feature>
<dbReference type="Pfam" id="PF07727">
    <property type="entry name" value="RVT_2"/>
    <property type="match status" value="1"/>
</dbReference>
<evidence type="ECO:0000313" key="5">
    <source>
        <dbReference type="EMBL" id="GEU38285.1"/>
    </source>
</evidence>
<dbReference type="PANTHER" id="PTHR11439">
    <property type="entry name" value="GAG-POL-RELATED RETROTRANSPOSON"/>
    <property type="match status" value="1"/>
</dbReference>
<sequence>MKIRSSILSRETLPDVRSAYAIISYEESYTVSSGSLNRLTTRGSALVYENYGFNGHTIDKRFKIIRYPIDLGKNKVGSNFKGKNVTNNNSVRSSSSNGFSDKQMATLISLIKENYVNGKGVQWQGLIIDSGANQHMTYTNTNLFNVIDVSYLKIKVSLPNGTWDEAFITKIGNMPLTNYLTLYDVLVVPDYCVRLMSVHKVARNRTGKQIGGLYYFDGNQGIDFENLKNNNVCFLSKQTWHCRLGHPADQVRDVFKSTINFDNKESDLMCNTCQTAKQTREPFPLSDLVSTELRELVHLDFWGPYKVTSRDSTSKKYVLVGYLNFRKVYKLWSLDNKQIIYYIDVKFFEDIFPFKQNMSTKIDTSILDVNHLNFLNTNTLDDLSDMLNNKERRNHSPNRHVNSPSHSGSPSASSKGNDRGQFQDVDASFSKSESFAALEKNNSSFDERYCFATMLNKGFEPKTYLEASQHKHWVDAMNAKLDALYRNNTWELADLPLRRKAIGFKWVFKIKYKSDGEIERFEASLFPKSCGDVYIALLVYVNDIIIIGNGLPEINKVKQFLKTNFMVKDLGKLKYFLGIEVLDTSNGVSFNQRKHFLELIDEFGLLIGNQVFEGSPGKGINVINRSASAIDLKAYPDADWARCTDIRRSLTGYCVFMCGSMVSWKSKKQNIISKSSTKAEHRALAYVTSEVIWILKILIELKCSNLLPVKVFCDNNSAIKFAANPIFHERTKHHEIDLHFVKEKLLLG</sequence>
<dbReference type="CDD" id="cd09272">
    <property type="entry name" value="RNase_HI_RT_Ty1"/>
    <property type="match status" value="1"/>
</dbReference>
<dbReference type="EMBL" id="BKCJ010001034">
    <property type="protein sequence ID" value="GEU38285.1"/>
    <property type="molecule type" value="Genomic_DNA"/>
</dbReference>
<gene>
    <name evidence="5" type="ORF">Tci_010263</name>
</gene>
<dbReference type="Pfam" id="PF25597">
    <property type="entry name" value="SH3_retrovirus"/>
    <property type="match status" value="1"/>
</dbReference>
<reference evidence="5" key="1">
    <citation type="journal article" date="2019" name="Sci. Rep.">
        <title>Draft genome of Tanacetum cinerariifolium, the natural source of mosquito coil.</title>
        <authorList>
            <person name="Yamashiro T."/>
            <person name="Shiraishi A."/>
            <person name="Satake H."/>
            <person name="Nakayama K."/>
        </authorList>
    </citation>
    <scope>NUCLEOTIDE SEQUENCE</scope>
</reference>
<dbReference type="Pfam" id="PF13976">
    <property type="entry name" value="gag_pre-integrs"/>
    <property type="match status" value="1"/>
</dbReference>
<comment type="caution">
    <text evidence="5">The sequence shown here is derived from an EMBL/GenBank/DDBJ whole genome shotgun (WGS) entry which is preliminary data.</text>
</comment>
<evidence type="ECO:0000256" key="1">
    <source>
        <dbReference type="SAM" id="MobiDB-lite"/>
    </source>
</evidence>
<feature type="region of interest" description="Disordered" evidence="1">
    <location>
        <begin position="388"/>
        <end position="419"/>
    </location>
</feature>
<feature type="domain" description="Reverse transcriptase Ty1/copia-type" evidence="2">
    <location>
        <begin position="522"/>
        <end position="606"/>
    </location>
</feature>
<accession>A0A6L2JR36</accession>
<dbReference type="InterPro" id="IPR025724">
    <property type="entry name" value="GAG-pre-integrase_dom"/>
</dbReference>
<protein>
    <submittedName>
        <fullName evidence="5">Uncharacterized protein</fullName>
    </submittedName>
</protein>
<evidence type="ECO:0000259" key="2">
    <source>
        <dbReference type="Pfam" id="PF07727"/>
    </source>
</evidence>
<dbReference type="SUPFAM" id="SSF56672">
    <property type="entry name" value="DNA/RNA polymerases"/>
    <property type="match status" value="1"/>
</dbReference>
<dbReference type="InterPro" id="IPR013103">
    <property type="entry name" value="RVT_2"/>
</dbReference>
<evidence type="ECO:0000259" key="3">
    <source>
        <dbReference type="Pfam" id="PF13976"/>
    </source>
</evidence>
<organism evidence="5">
    <name type="scientific">Tanacetum cinerariifolium</name>
    <name type="common">Dalmatian daisy</name>
    <name type="synonym">Chrysanthemum cinerariifolium</name>
    <dbReference type="NCBI Taxonomy" id="118510"/>
    <lineage>
        <taxon>Eukaryota</taxon>
        <taxon>Viridiplantae</taxon>
        <taxon>Streptophyta</taxon>
        <taxon>Embryophyta</taxon>
        <taxon>Tracheophyta</taxon>
        <taxon>Spermatophyta</taxon>
        <taxon>Magnoliopsida</taxon>
        <taxon>eudicotyledons</taxon>
        <taxon>Gunneridae</taxon>
        <taxon>Pentapetalae</taxon>
        <taxon>asterids</taxon>
        <taxon>campanulids</taxon>
        <taxon>Asterales</taxon>
        <taxon>Asteraceae</taxon>
        <taxon>Asteroideae</taxon>
        <taxon>Anthemideae</taxon>
        <taxon>Anthemidinae</taxon>
        <taxon>Tanacetum</taxon>
    </lineage>
</organism>